<dbReference type="Pfam" id="PF07534">
    <property type="entry name" value="TLD"/>
    <property type="match status" value="1"/>
</dbReference>
<keyword evidence="3" id="KW-1185">Reference proteome</keyword>
<dbReference type="InterPro" id="IPR006571">
    <property type="entry name" value="TLDc_dom"/>
</dbReference>
<sequence>MNRKSNIDFSEDSISIFNLTDEHEELLKGWIHGEEEGKNTEFELLYKGTRDTFVSQKMHEMINQKGPIVGIIKSQHDQVFGGYSSIGWRNQGDWVRDENAFVFSLTKKTKHEQYQHQEQALYFTDTFMLWFGYDFMIYSNCDKNPNTNSSLGTTYKLPEGIAVGSVEGKSYLAGSFNFTVKEMEVYRVILDQ</sequence>
<protein>
    <recommendedName>
        <fullName evidence="1">TLDc domain-containing protein</fullName>
    </recommendedName>
</protein>
<dbReference type="InParanoid" id="A0A078A2U2"/>
<dbReference type="EMBL" id="CCKQ01005378">
    <property type="protein sequence ID" value="CDW76598.1"/>
    <property type="molecule type" value="Genomic_DNA"/>
</dbReference>
<feature type="domain" description="TLDc" evidence="1">
    <location>
        <begin position="17"/>
        <end position="189"/>
    </location>
</feature>
<evidence type="ECO:0000259" key="1">
    <source>
        <dbReference type="PROSITE" id="PS51886"/>
    </source>
</evidence>
<evidence type="ECO:0000313" key="3">
    <source>
        <dbReference type="Proteomes" id="UP000039865"/>
    </source>
</evidence>
<dbReference type="SMART" id="SM00584">
    <property type="entry name" value="TLDc"/>
    <property type="match status" value="1"/>
</dbReference>
<dbReference type="OrthoDB" id="431168at2759"/>
<gene>
    <name evidence="2" type="primary">Contig19000.g20154</name>
    <name evidence="2" type="ORF">STYLEM_5558</name>
</gene>
<organism evidence="2 3">
    <name type="scientific">Stylonychia lemnae</name>
    <name type="common">Ciliate</name>
    <dbReference type="NCBI Taxonomy" id="5949"/>
    <lineage>
        <taxon>Eukaryota</taxon>
        <taxon>Sar</taxon>
        <taxon>Alveolata</taxon>
        <taxon>Ciliophora</taxon>
        <taxon>Intramacronucleata</taxon>
        <taxon>Spirotrichea</taxon>
        <taxon>Stichotrichia</taxon>
        <taxon>Sporadotrichida</taxon>
        <taxon>Oxytrichidae</taxon>
        <taxon>Stylonychinae</taxon>
        <taxon>Stylonychia</taxon>
    </lineage>
</organism>
<accession>A0A078A2U2</accession>
<dbReference type="OMA" id="GHDICIS"/>
<dbReference type="PROSITE" id="PS51886">
    <property type="entry name" value="TLDC"/>
    <property type="match status" value="1"/>
</dbReference>
<evidence type="ECO:0000313" key="2">
    <source>
        <dbReference type="EMBL" id="CDW76598.1"/>
    </source>
</evidence>
<reference evidence="2 3" key="1">
    <citation type="submission" date="2014-06" db="EMBL/GenBank/DDBJ databases">
        <authorList>
            <person name="Swart Estienne"/>
        </authorList>
    </citation>
    <scope>NUCLEOTIDE SEQUENCE [LARGE SCALE GENOMIC DNA]</scope>
    <source>
        <strain evidence="2 3">130c</strain>
    </source>
</reference>
<name>A0A078A2U2_STYLE</name>
<proteinExistence type="predicted"/>
<dbReference type="AlphaFoldDB" id="A0A078A2U2"/>
<dbReference type="Proteomes" id="UP000039865">
    <property type="component" value="Unassembled WGS sequence"/>
</dbReference>